<keyword evidence="6" id="KW-0479">Metal-binding</keyword>
<dbReference type="GO" id="GO:0016811">
    <property type="term" value="F:hydrolase activity, acting on carbon-nitrogen (but not peptide) bonds, in linear amides"/>
    <property type="evidence" value="ECO:0007669"/>
    <property type="project" value="InterPro"/>
</dbReference>
<dbReference type="Proteomes" id="UP000190888">
    <property type="component" value="Unassembled WGS sequence"/>
</dbReference>
<dbReference type="SUPFAM" id="SSF56235">
    <property type="entry name" value="N-terminal nucleophile aminohydrolases (Ntn hydrolases)"/>
    <property type="match status" value="1"/>
</dbReference>
<proteinExistence type="inferred from homology"/>
<dbReference type="PANTHER" id="PTHR34218:SF3">
    <property type="entry name" value="ACYL-HOMOSERINE LACTONE ACYLASE PVDQ"/>
    <property type="match status" value="1"/>
</dbReference>
<dbReference type="Gene3D" id="1.10.439.10">
    <property type="entry name" value="Penicillin Amidohydrolase, domain 1"/>
    <property type="match status" value="1"/>
</dbReference>
<dbReference type="InterPro" id="IPR002692">
    <property type="entry name" value="S45"/>
</dbReference>
<evidence type="ECO:0000256" key="4">
    <source>
        <dbReference type="ARBA" id="ARBA00023145"/>
    </source>
</evidence>
<feature type="binding site" evidence="6">
    <location>
        <position position="273"/>
    </location>
    <ligand>
        <name>Ca(2+)</name>
        <dbReference type="ChEBI" id="CHEBI:29108"/>
    </ligand>
</feature>
<dbReference type="GO" id="GO:0046872">
    <property type="term" value="F:metal ion binding"/>
    <property type="evidence" value="ECO:0007669"/>
    <property type="project" value="UniProtKB-KW"/>
</dbReference>
<accession>A0A1T4MAS2</accession>
<dbReference type="OrthoDB" id="9759796at2"/>
<name>A0A1T4MAS2_9BACT</name>
<dbReference type="Gene3D" id="3.60.20.10">
    <property type="entry name" value="Glutamine Phosphoribosylpyrophosphate, subunit 1, domain 1"/>
    <property type="match status" value="1"/>
</dbReference>
<sequence>MKQLLLFLLVPAACFSQRFSAQEISRWESRAKNVNIIRDTWGIPHIYGKKDADAVFGLLYAQCEENFERVERNYLEVLGRQAEADGESRIFGDLQMRLIEDSADAIKDYHAAAPWFRELLDAFADGINYYLYKHPQVKPAVLQRFEPWFHLMFTDGSVSATRTGGVSLEEVRDFYGRNQKGGVTTMAQPQQPKDVELRGSNGFAIAPSRTASKNAILYINPHVPFYFRSEIHMVSEEGLNAYGAVTWGQMFVYQGFNEHCGWMHTTSYADVADLYEEKVSGEGSNRVYEYEKEKRPVTSKEIVIHYKKDGKQLSIPFKGYYTHHGPVMANRNGKWLSLRENNRSLNALVQSWISTKANGLDEFKKAMELRSNTTNNTVYADDKGNIAYWHGDFVPKRDPALDWTLPVDGSIAATEWQGVHALDEIVHLYNPASGWIQNCNSTPFTAAGASSPDKNKYPVYMAPDGQNARGLNAARLLENATQLNLDRIIAIGYNRYMAAFDILLPPLLKAYDAASGEQKSKLTEAIEILRSWNRTADTNSIATTVAVDWATRLSLLMPRAKTQEEGSNAVGRFNDLVANTTDAQKLDALTVALQDLEKKYGSWKQPWGAINRYQRTANDKFDDAQPSIAVALASSRWGTLPAFESRSGSDTRKRYGTSGNSFIAAVEFGKKLKAKTIVTGGQSRDPLSPHFTDQANGFINGQFKEIFFYKEDVLKNMERQYRPGQ</sequence>
<dbReference type="GO" id="GO:0017000">
    <property type="term" value="P:antibiotic biosynthetic process"/>
    <property type="evidence" value="ECO:0007669"/>
    <property type="project" value="InterPro"/>
</dbReference>
<keyword evidence="4" id="KW-0865">Zymogen</keyword>
<organism evidence="7 8">
    <name type="scientific">Sediminibacterium ginsengisoli</name>
    <dbReference type="NCBI Taxonomy" id="413434"/>
    <lineage>
        <taxon>Bacteria</taxon>
        <taxon>Pseudomonadati</taxon>
        <taxon>Bacteroidota</taxon>
        <taxon>Chitinophagia</taxon>
        <taxon>Chitinophagales</taxon>
        <taxon>Chitinophagaceae</taxon>
        <taxon>Sediminibacterium</taxon>
    </lineage>
</organism>
<keyword evidence="2" id="KW-0732">Signal</keyword>
<dbReference type="Pfam" id="PF01804">
    <property type="entry name" value="Penicil_amidase"/>
    <property type="match status" value="1"/>
</dbReference>
<evidence type="ECO:0000256" key="1">
    <source>
        <dbReference type="ARBA" id="ARBA00006586"/>
    </source>
</evidence>
<dbReference type="STRING" id="413434.SAMN04488132_103273"/>
<reference evidence="7 8" key="1">
    <citation type="submission" date="2017-02" db="EMBL/GenBank/DDBJ databases">
        <authorList>
            <person name="Peterson S.W."/>
        </authorList>
    </citation>
    <scope>NUCLEOTIDE SEQUENCE [LARGE SCALE GENOMIC DNA]</scope>
    <source>
        <strain evidence="7 8">DSM 22335</strain>
    </source>
</reference>
<evidence type="ECO:0000256" key="5">
    <source>
        <dbReference type="PIRSR" id="PIRSR001227-1"/>
    </source>
</evidence>
<dbReference type="InterPro" id="IPR023343">
    <property type="entry name" value="Penicillin_amidase_dom1"/>
</dbReference>
<dbReference type="InterPro" id="IPR043146">
    <property type="entry name" value="Penicillin_amidase_N_B-knob"/>
</dbReference>
<dbReference type="PANTHER" id="PTHR34218">
    <property type="entry name" value="PEPTIDASE S45 PENICILLIN AMIDASE"/>
    <property type="match status" value="1"/>
</dbReference>
<keyword evidence="8" id="KW-1185">Reference proteome</keyword>
<feature type="active site" description="Nucleophile" evidence="5">
    <location>
        <position position="200"/>
    </location>
</feature>
<dbReference type="RefSeq" id="WP_078830756.1">
    <property type="nucleotide sequence ID" value="NZ_FUWH01000003.1"/>
</dbReference>
<protein>
    <submittedName>
        <fullName evidence="7">Acyl-homoserine lactone (AHL) acylase PvdQ</fullName>
    </submittedName>
</protein>
<dbReference type="EMBL" id="FUWH01000003">
    <property type="protein sequence ID" value="SJZ63794.1"/>
    <property type="molecule type" value="Genomic_DNA"/>
</dbReference>
<evidence type="ECO:0000313" key="8">
    <source>
        <dbReference type="Proteomes" id="UP000190888"/>
    </source>
</evidence>
<comment type="similarity">
    <text evidence="1">Belongs to the peptidase S45 family.</text>
</comment>
<dbReference type="Gene3D" id="1.10.1400.10">
    <property type="match status" value="1"/>
</dbReference>
<dbReference type="Gene3D" id="2.30.120.10">
    <property type="match status" value="1"/>
</dbReference>
<dbReference type="PIRSF" id="PIRSF001227">
    <property type="entry name" value="Pen_acylase"/>
    <property type="match status" value="1"/>
</dbReference>
<keyword evidence="6" id="KW-0106">Calcium</keyword>
<feature type="binding site" evidence="6">
    <location>
        <position position="270"/>
    </location>
    <ligand>
        <name>Ca(2+)</name>
        <dbReference type="ChEBI" id="CHEBI:29108"/>
    </ligand>
</feature>
<comment type="cofactor">
    <cofactor evidence="6">
        <name>Ca(2+)</name>
        <dbReference type="ChEBI" id="CHEBI:29108"/>
    </cofactor>
    <text evidence="6">Binds 1 Ca(2+) ion per dimer.</text>
</comment>
<evidence type="ECO:0000256" key="6">
    <source>
        <dbReference type="PIRSR" id="PIRSR001227-2"/>
    </source>
</evidence>
<evidence type="ECO:0000256" key="2">
    <source>
        <dbReference type="ARBA" id="ARBA00022729"/>
    </source>
</evidence>
<dbReference type="InterPro" id="IPR043147">
    <property type="entry name" value="Penicillin_amidase_A-knob"/>
</dbReference>
<dbReference type="InterPro" id="IPR014395">
    <property type="entry name" value="Pen/GL7ACA/AHL_acylase"/>
</dbReference>
<keyword evidence="3" id="KW-0378">Hydrolase</keyword>
<evidence type="ECO:0000256" key="3">
    <source>
        <dbReference type="ARBA" id="ARBA00022801"/>
    </source>
</evidence>
<gene>
    <name evidence="7" type="ORF">SAMN04488132_103273</name>
</gene>
<dbReference type="InterPro" id="IPR029055">
    <property type="entry name" value="Ntn_hydrolases_N"/>
</dbReference>
<evidence type="ECO:0000313" key="7">
    <source>
        <dbReference type="EMBL" id="SJZ63794.1"/>
    </source>
</evidence>
<dbReference type="AlphaFoldDB" id="A0A1T4MAS2"/>